<evidence type="ECO:0000313" key="1">
    <source>
        <dbReference type="EMBL" id="QHT18225.1"/>
    </source>
</evidence>
<accession>A0A6C0DSR0</accession>
<organism evidence="1">
    <name type="scientific">viral metagenome</name>
    <dbReference type="NCBI Taxonomy" id="1070528"/>
    <lineage>
        <taxon>unclassified sequences</taxon>
        <taxon>metagenomes</taxon>
        <taxon>organismal metagenomes</taxon>
    </lineage>
</organism>
<dbReference type="AlphaFoldDB" id="A0A6C0DSR0"/>
<name>A0A6C0DSR0_9ZZZZ</name>
<reference evidence="1" key="1">
    <citation type="journal article" date="2020" name="Nature">
        <title>Giant virus diversity and host interactions through global metagenomics.</title>
        <authorList>
            <person name="Schulz F."/>
            <person name="Roux S."/>
            <person name="Paez-Espino D."/>
            <person name="Jungbluth S."/>
            <person name="Walsh D.A."/>
            <person name="Denef V.J."/>
            <person name="McMahon K.D."/>
            <person name="Konstantinidis K.T."/>
            <person name="Eloe-Fadrosh E.A."/>
            <person name="Kyrpides N.C."/>
            <person name="Woyke T."/>
        </authorList>
    </citation>
    <scope>NUCLEOTIDE SEQUENCE</scope>
    <source>
        <strain evidence="1">GVMAG-M-3300023174-3</strain>
    </source>
</reference>
<protein>
    <submittedName>
        <fullName evidence="1">Uncharacterized protein</fullName>
    </submittedName>
</protein>
<sequence>MIVYIQIDVFLYNFSHTPFLISNADKKLIIF</sequence>
<proteinExistence type="predicted"/>
<dbReference type="EMBL" id="MN739651">
    <property type="protein sequence ID" value="QHT18225.1"/>
    <property type="molecule type" value="Genomic_DNA"/>
</dbReference>